<dbReference type="Pfam" id="PF03468">
    <property type="entry name" value="XS"/>
    <property type="match status" value="1"/>
</dbReference>
<dbReference type="AlphaFoldDB" id="A0A9Q0GGF5"/>
<accession>A0A9Q0GGF5</accession>
<gene>
    <name evidence="4" type="ORF">Tsubulata_019113</name>
</gene>
<organism evidence="4 5">
    <name type="scientific">Turnera subulata</name>
    <dbReference type="NCBI Taxonomy" id="218843"/>
    <lineage>
        <taxon>Eukaryota</taxon>
        <taxon>Viridiplantae</taxon>
        <taxon>Streptophyta</taxon>
        <taxon>Embryophyta</taxon>
        <taxon>Tracheophyta</taxon>
        <taxon>Spermatophyta</taxon>
        <taxon>Magnoliopsida</taxon>
        <taxon>eudicotyledons</taxon>
        <taxon>Gunneridae</taxon>
        <taxon>Pentapetalae</taxon>
        <taxon>rosids</taxon>
        <taxon>fabids</taxon>
        <taxon>Malpighiales</taxon>
        <taxon>Passifloraceae</taxon>
        <taxon>Turnera</taxon>
    </lineage>
</organism>
<dbReference type="Pfam" id="PF03469">
    <property type="entry name" value="XH"/>
    <property type="match status" value="1"/>
</dbReference>
<proteinExistence type="predicted"/>
<sequence length="476" mass="54340">MEQLKAQISDVSSSETAAGQIGTGGFRVCNNDDSVVWPMKGIAVNLQTGVAEDGSIVGESASKFQDALIARGFKPYGVHVLLNNHGHSGCAVVDFTKDWSGFADALSFEYAYTEDNHGKKEWFAESGEKSGVYCWVARADDYNSDNIIGEHLRKIGDLKKISDKLIEERERQEKLIKNFELELEGNKRRLEEMVRRYEETVKIPVVVEEKDKLLVQTYNEDHFRKISNHYEKVESQLVGQREKLELHEKELAKFQARFENDRKMLAEEKEKVEAQVYDGRDALLVAENEDLRKQMAEQKEEKDELIDLLVRKEHMSNIELQDARKELVMGFCEISGRYGDIAVKRVGELDTRPFLAAMKIKYGEQDAEDRASEICSLWEELLRDLGWHPFKRITIAGQLQEVVDDEDEKLKKLKTDIGEGAYNAVANALMELNEYNPSGRYATSELWNYKEGRKASLAEGVSSLLKLLKSAKRKRV</sequence>
<dbReference type="OrthoDB" id="1892195at2759"/>
<comment type="caution">
    <text evidence="4">The sequence shown here is derived from an EMBL/GenBank/DDBJ whole genome shotgun (WGS) entry which is preliminary data.</text>
</comment>
<dbReference type="PANTHER" id="PTHR21596">
    <property type="entry name" value="RIBONUCLEASE P SUBUNIT P38"/>
    <property type="match status" value="1"/>
</dbReference>
<feature type="coiled-coil region" evidence="1">
    <location>
        <begin position="230"/>
        <end position="315"/>
    </location>
</feature>
<dbReference type="Gene3D" id="3.30.70.2890">
    <property type="entry name" value="XS domain"/>
    <property type="match status" value="1"/>
</dbReference>
<dbReference type="GO" id="GO:0080188">
    <property type="term" value="P:gene silencing by siRNA-directed DNA methylation"/>
    <property type="evidence" value="ECO:0007669"/>
    <property type="project" value="InterPro"/>
</dbReference>
<evidence type="ECO:0000313" key="4">
    <source>
        <dbReference type="EMBL" id="KAJ4849311.1"/>
    </source>
</evidence>
<protein>
    <recommendedName>
        <fullName evidence="6">Factor of DNA methylation 1-5/IDN2 domain-containing protein</fullName>
    </recommendedName>
</protein>
<dbReference type="EMBL" id="JAKUCV010000645">
    <property type="protein sequence ID" value="KAJ4849311.1"/>
    <property type="molecule type" value="Genomic_DNA"/>
</dbReference>
<evidence type="ECO:0000256" key="1">
    <source>
        <dbReference type="SAM" id="Coils"/>
    </source>
</evidence>
<dbReference type="InterPro" id="IPR038588">
    <property type="entry name" value="XS_domain_sf"/>
</dbReference>
<evidence type="ECO:0000259" key="3">
    <source>
        <dbReference type="Pfam" id="PF03469"/>
    </source>
</evidence>
<evidence type="ECO:0000259" key="2">
    <source>
        <dbReference type="Pfam" id="PF03468"/>
    </source>
</evidence>
<dbReference type="Proteomes" id="UP001141552">
    <property type="component" value="Unassembled WGS sequence"/>
</dbReference>
<reference evidence="4" key="1">
    <citation type="submission" date="2022-02" db="EMBL/GenBank/DDBJ databases">
        <authorList>
            <person name="Henning P.M."/>
            <person name="McCubbin A.G."/>
            <person name="Shore J.S."/>
        </authorList>
    </citation>
    <scope>NUCLEOTIDE SEQUENCE</scope>
    <source>
        <strain evidence="4">F60SS</strain>
        <tissue evidence="4">Leaves</tissue>
    </source>
</reference>
<dbReference type="InterPro" id="IPR005380">
    <property type="entry name" value="XS_domain"/>
</dbReference>
<dbReference type="PANTHER" id="PTHR21596:SF65">
    <property type="entry name" value="PROTEIN INVOLVED IN DE NOVO 2-RELATED"/>
    <property type="match status" value="1"/>
</dbReference>
<evidence type="ECO:0000313" key="5">
    <source>
        <dbReference type="Proteomes" id="UP001141552"/>
    </source>
</evidence>
<name>A0A9Q0GGF5_9ROSI</name>
<keyword evidence="5" id="KW-1185">Reference proteome</keyword>
<evidence type="ECO:0008006" key="6">
    <source>
        <dbReference type="Google" id="ProtNLM"/>
    </source>
</evidence>
<feature type="domain" description="XS" evidence="2">
    <location>
        <begin position="32"/>
        <end position="144"/>
    </location>
</feature>
<feature type="coiled-coil region" evidence="1">
    <location>
        <begin position="158"/>
        <end position="200"/>
    </location>
</feature>
<dbReference type="InterPro" id="IPR045177">
    <property type="entry name" value="FDM1-5/IDN2"/>
</dbReference>
<dbReference type="InterPro" id="IPR005379">
    <property type="entry name" value="FDM1-5/IDN2_XH"/>
</dbReference>
<reference evidence="4" key="2">
    <citation type="journal article" date="2023" name="Plants (Basel)">
        <title>Annotation of the Turnera subulata (Passifloraceae) Draft Genome Reveals the S-Locus Evolved after the Divergence of Turneroideae from Passifloroideae in a Stepwise Manner.</title>
        <authorList>
            <person name="Henning P.M."/>
            <person name="Roalson E.H."/>
            <person name="Mir W."/>
            <person name="McCubbin A.G."/>
            <person name="Shore J.S."/>
        </authorList>
    </citation>
    <scope>NUCLEOTIDE SEQUENCE</scope>
    <source>
        <strain evidence="4">F60SS</strain>
    </source>
</reference>
<feature type="domain" description="Factor of DNA methylation 1-5/IDN2" evidence="3">
    <location>
        <begin position="344"/>
        <end position="474"/>
    </location>
</feature>
<keyword evidence="1" id="KW-0175">Coiled coil</keyword>